<dbReference type="InterPro" id="IPR046335">
    <property type="entry name" value="LacI/GalR-like_sensor"/>
</dbReference>
<dbReference type="Gene3D" id="3.40.50.2300">
    <property type="match status" value="2"/>
</dbReference>
<dbReference type="Gene3D" id="1.10.260.40">
    <property type="entry name" value="lambda repressor-like DNA-binding domains"/>
    <property type="match status" value="1"/>
</dbReference>
<dbReference type="InterPro" id="IPR010982">
    <property type="entry name" value="Lambda_DNA-bd_dom_sf"/>
</dbReference>
<name>A0ABZ0VDC9_9MICO</name>
<dbReference type="CDD" id="cd06267">
    <property type="entry name" value="PBP1_LacI_sugar_binding-like"/>
    <property type="match status" value="1"/>
</dbReference>
<reference evidence="5 6" key="1">
    <citation type="submission" date="2023-06" db="EMBL/GenBank/DDBJ databases">
        <title>Rock-solubilizing bacteria, Microbacterium invictum, promotes re-establishment of vegetation in rocky wasteland by accelerating rock bio-weathering and reshaping soil bacterial community.</title>
        <authorList>
            <person name="Liu C."/>
        </authorList>
    </citation>
    <scope>NUCLEOTIDE SEQUENCE [LARGE SCALE GENOMIC DNA]</scope>
    <source>
        <strain evidence="5 6">X-18</strain>
    </source>
</reference>
<dbReference type="PROSITE" id="PS00356">
    <property type="entry name" value="HTH_LACI_1"/>
    <property type="match status" value="1"/>
</dbReference>
<keyword evidence="1" id="KW-0805">Transcription regulation</keyword>
<dbReference type="PANTHER" id="PTHR30146:SF153">
    <property type="entry name" value="LACTOSE OPERON REPRESSOR"/>
    <property type="match status" value="1"/>
</dbReference>
<keyword evidence="6" id="KW-1185">Reference proteome</keyword>
<dbReference type="PANTHER" id="PTHR30146">
    <property type="entry name" value="LACI-RELATED TRANSCRIPTIONAL REPRESSOR"/>
    <property type="match status" value="1"/>
</dbReference>
<dbReference type="SMART" id="SM00354">
    <property type="entry name" value="HTH_LACI"/>
    <property type="match status" value="1"/>
</dbReference>
<dbReference type="SUPFAM" id="SSF47413">
    <property type="entry name" value="lambda repressor-like DNA-binding domains"/>
    <property type="match status" value="1"/>
</dbReference>
<organism evidence="5 6">
    <name type="scientific">Microbacterium invictum</name>
    <dbReference type="NCBI Taxonomy" id="515415"/>
    <lineage>
        <taxon>Bacteria</taxon>
        <taxon>Bacillati</taxon>
        <taxon>Actinomycetota</taxon>
        <taxon>Actinomycetes</taxon>
        <taxon>Micrococcales</taxon>
        <taxon>Microbacteriaceae</taxon>
        <taxon>Microbacterium</taxon>
    </lineage>
</organism>
<dbReference type="RefSeq" id="WP_322411507.1">
    <property type="nucleotide sequence ID" value="NZ_CP139779.1"/>
</dbReference>
<dbReference type="CDD" id="cd01392">
    <property type="entry name" value="HTH_LacI"/>
    <property type="match status" value="1"/>
</dbReference>
<evidence type="ECO:0000256" key="1">
    <source>
        <dbReference type="ARBA" id="ARBA00023015"/>
    </source>
</evidence>
<dbReference type="GO" id="GO:0003677">
    <property type="term" value="F:DNA binding"/>
    <property type="evidence" value="ECO:0007669"/>
    <property type="project" value="UniProtKB-KW"/>
</dbReference>
<dbReference type="Pfam" id="PF13377">
    <property type="entry name" value="Peripla_BP_3"/>
    <property type="match status" value="1"/>
</dbReference>
<dbReference type="Proteomes" id="UP001324533">
    <property type="component" value="Chromosome"/>
</dbReference>
<dbReference type="SUPFAM" id="SSF53822">
    <property type="entry name" value="Periplasmic binding protein-like I"/>
    <property type="match status" value="1"/>
</dbReference>
<dbReference type="EMBL" id="CP139779">
    <property type="protein sequence ID" value="WQB71391.1"/>
    <property type="molecule type" value="Genomic_DNA"/>
</dbReference>
<accession>A0ABZ0VDC9</accession>
<feature type="domain" description="HTH lacI-type" evidence="4">
    <location>
        <begin position="2"/>
        <end position="56"/>
    </location>
</feature>
<proteinExistence type="predicted"/>
<dbReference type="InterPro" id="IPR000843">
    <property type="entry name" value="HTH_LacI"/>
</dbReference>
<dbReference type="PROSITE" id="PS50932">
    <property type="entry name" value="HTH_LACI_2"/>
    <property type="match status" value="1"/>
</dbReference>
<evidence type="ECO:0000259" key="4">
    <source>
        <dbReference type="PROSITE" id="PS50932"/>
    </source>
</evidence>
<evidence type="ECO:0000313" key="6">
    <source>
        <dbReference type="Proteomes" id="UP001324533"/>
    </source>
</evidence>
<evidence type="ECO:0000313" key="5">
    <source>
        <dbReference type="EMBL" id="WQB71391.1"/>
    </source>
</evidence>
<keyword evidence="3" id="KW-0804">Transcription</keyword>
<gene>
    <name evidence="5" type="ORF">T9R20_05360</name>
</gene>
<keyword evidence="2 5" id="KW-0238">DNA-binding</keyword>
<protein>
    <submittedName>
        <fullName evidence="5">LacI family DNA-binding transcriptional regulator</fullName>
    </submittedName>
</protein>
<evidence type="ECO:0000256" key="2">
    <source>
        <dbReference type="ARBA" id="ARBA00023125"/>
    </source>
</evidence>
<dbReference type="InterPro" id="IPR028082">
    <property type="entry name" value="Peripla_BP_I"/>
</dbReference>
<sequence>MMGIADVARLAGVSKSTASRALTGAGYVSAATRERVQRAAAELGYVASTSAVSLVTGRTRNVGVVMPCVNRWFFAEVLEGIQDSLLEEGLNLTLYDAQPGTPGRRRIFEEFLSRKQFDGLIAVGLEPEDAELARLRRIGTPVVSIVGGAEGLSVIALDDDHAARRATDHLIALGHRRILFLGGGAPDGPKVAGSDVERARREGYRGAMADAGMGDLAQHVVSSLSLPSGYAAAVDVLGSRDRPTAIVGVCDEVAIGAIIAARRLGIQVPNDLSVVGIDDHEYAEMFALTTLRQAPREQGAAAVRTLLDHLADPERPPTVIRAQARLVVRNSTGPVNPRRSAAVADASLGRL</sequence>
<dbReference type="Pfam" id="PF00356">
    <property type="entry name" value="LacI"/>
    <property type="match status" value="1"/>
</dbReference>
<evidence type="ECO:0000256" key="3">
    <source>
        <dbReference type="ARBA" id="ARBA00023163"/>
    </source>
</evidence>